<protein>
    <submittedName>
        <fullName evidence="2">Uncharacterized protein</fullName>
    </submittedName>
</protein>
<evidence type="ECO:0000256" key="1">
    <source>
        <dbReference type="SAM" id="MobiDB-lite"/>
    </source>
</evidence>
<sequence length="47" mass="5451">MVEEMENKTSSISKLPTEKDSNSAERLKKWIEEQEDISPRSTKIVDL</sequence>
<reference evidence="2" key="1">
    <citation type="journal article" date="2020" name="Nature">
        <title>Giant virus diversity and host interactions through global metagenomics.</title>
        <authorList>
            <person name="Schulz F."/>
            <person name="Roux S."/>
            <person name="Paez-Espino D."/>
            <person name="Jungbluth S."/>
            <person name="Walsh D.A."/>
            <person name="Denef V.J."/>
            <person name="McMahon K.D."/>
            <person name="Konstantinidis K.T."/>
            <person name="Eloe-Fadrosh E.A."/>
            <person name="Kyrpides N.C."/>
            <person name="Woyke T."/>
        </authorList>
    </citation>
    <scope>NUCLEOTIDE SEQUENCE</scope>
    <source>
        <strain evidence="2">GVMAG-S-ERX555961-36</strain>
    </source>
</reference>
<name>A0A6C0AVR1_9ZZZZ</name>
<feature type="region of interest" description="Disordered" evidence="1">
    <location>
        <begin position="1"/>
        <end position="26"/>
    </location>
</feature>
<dbReference type="AlphaFoldDB" id="A0A6C0AVR1"/>
<accession>A0A6C0AVR1</accession>
<organism evidence="2">
    <name type="scientific">viral metagenome</name>
    <dbReference type="NCBI Taxonomy" id="1070528"/>
    <lineage>
        <taxon>unclassified sequences</taxon>
        <taxon>metagenomes</taxon>
        <taxon>organismal metagenomes</taxon>
    </lineage>
</organism>
<feature type="compositionally biased region" description="Basic and acidic residues" evidence="1">
    <location>
        <begin position="16"/>
        <end position="26"/>
    </location>
</feature>
<evidence type="ECO:0000313" key="2">
    <source>
        <dbReference type="EMBL" id="QHS83553.1"/>
    </source>
</evidence>
<dbReference type="EMBL" id="MN738760">
    <property type="protein sequence ID" value="QHS83553.1"/>
    <property type="molecule type" value="Genomic_DNA"/>
</dbReference>
<proteinExistence type="predicted"/>